<dbReference type="CDD" id="cd00590">
    <property type="entry name" value="RRM_SF"/>
    <property type="match status" value="1"/>
</dbReference>
<feature type="compositionally biased region" description="Acidic residues" evidence="3">
    <location>
        <begin position="610"/>
        <end position="620"/>
    </location>
</feature>
<dbReference type="InterPro" id="IPR012677">
    <property type="entry name" value="Nucleotide-bd_a/b_plait_sf"/>
</dbReference>
<dbReference type="AlphaFoldDB" id="A0A8K0W0Z7"/>
<reference evidence="5" key="1">
    <citation type="journal article" date="2021" name="Nat. Commun.">
        <title>Genetic determinants of endophytism in the Arabidopsis root mycobiome.</title>
        <authorList>
            <person name="Mesny F."/>
            <person name="Miyauchi S."/>
            <person name="Thiergart T."/>
            <person name="Pickel B."/>
            <person name="Atanasova L."/>
            <person name="Karlsson M."/>
            <person name="Huettel B."/>
            <person name="Barry K.W."/>
            <person name="Haridas S."/>
            <person name="Chen C."/>
            <person name="Bauer D."/>
            <person name="Andreopoulos W."/>
            <person name="Pangilinan J."/>
            <person name="LaButti K."/>
            <person name="Riley R."/>
            <person name="Lipzen A."/>
            <person name="Clum A."/>
            <person name="Drula E."/>
            <person name="Henrissat B."/>
            <person name="Kohler A."/>
            <person name="Grigoriev I.V."/>
            <person name="Martin F.M."/>
            <person name="Hacquard S."/>
        </authorList>
    </citation>
    <scope>NUCLEOTIDE SEQUENCE</scope>
    <source>
        <strain evidence="5">MPI-SDFR-AT-0120</strain>
    </source>
</reference>
<evidence type="ECO:0000259" key="4">
    <source>
        <dbReference type="PROSITE" id="PS50102"/>
    </source>
</evidence>
<feature type="compositionally biased region" description="Polar residues" evidence="3">
    <location>
        <begin position="771"/>
        <end position="793"/>
    </location>
</feature>
<feature type="compositionally biased region" description="Basic and acidic residues" evidence="3">
    <location>
        <begin position="573"/>
        <end position="583"/>
    </location>
</feature>
<organism evidence="5 6">
    <name type="scientific">Paraphoma chrysanthemicola</name>
    <dbReference type="NCBI Taxonomy" id="798071"/>
    <lineage>
        <taxon>Eukaryota</taxon>
        <taxon>Fungi</taxon>
        <taxon>Dikarya</taxon>
        <taxon>Ascomycota</taxon>
        <taxon>Pezizomycotina</taxon>
        <taxon>Dothideomycetes</taxon>
        <taxon>Pleosporomycetidae</taxon>
        <taxon>Pleosporales</taxon>
        <taxon>Pleosporineae</taxon>
        <taxon>Phaeosphaeriaceae</taxon>
        <taxon>Paraphoma</taxon>
    </lineage>
</organism>
<proteinExistence type="predicted"/>
<dbReference type="SUPFAM" id="SSF54928">
    <property type="entry name" value="RNA-binding domain, RBD"/>
    <property type="match status" value="1"/>
</dbReference>
<accession>A0A8K0W0Z7</accession>
<dbReference type="PROSITE" id="PS50102">
    <property type="entry name" value="RRM"/>
    <property type="match status" value="1"/>
</dbReference>
<dbReference type="GO" id="GO:0003729">
    <property type="term" value="F:mRNA binding"/>
    <property type="evidence" value="ECO:0007669"/>
    <property type="project" value="TreeGrafter"/>
</dbReference>
<dbReference type="InterPro" id="IPR050374">
    <property type="entry name" value="RRT5_SRSF_SR"/>
</dbReference>
<feature type="compositionally biased region" description="Low complexity" evidence="3">
    <location>
        <begin position="1029"/>
        <end position="1045"/>
    </location>
</feature>
<feature type="compositionally biased region" description="Polar residues" evidence="3">
    <location>
        <begin position="660"/>
        <end position="669"/>
    </location>
</feature>
<dbReference type="GO" id="GO:0005634">
    <property type="term" value="C:nucleus"/>
    <property type="evidence" value="ECO:0007669"/>
    <property type="project" value="TreeGrafter"/>
</dbReference>
<feature type="compositionally biased region" description="Polar residues" evidence="3">
    <location>
        <begin position="1098"/>
        <end position="1108"/>
    </location>
</feature>
<dbReference type="GO" id="GO:0005737">
    <property type="term" value="C:cytoplasm"/>
    <property type="evidence" value="ECO:0007669"/>
    <property type="project" value="TreeGrafter"/>
</dbReference>
<dbReference type="InterPro" id="IPR035979">
    <property type="entry name" value="RBD_domain_sf"/>
</dbReference>
<feature type="compositionally biased region" description="Basic and acidic residues" evidence="3">
    <location>
        <begin position="835"/>
        <end position="844"/>
    </location>
</feature>
<feature type="compositionally biased region" description="Polar residues" evidence="3">
    <location>
        <begin position="702"/>
        <end position="714"/>
    </location>
</feature>
<evidence type="ECO:0000256" key="2">
    <source>
        <dbReference type="PROSITE-ProRule" id="PRU00176"/>
    </source>
</evidence>
<comment type="caution">
    <text evidence="5">The sequence shown here is derived from an EMBL/GenBank/DDBJ whole genome shotgun (WGS) entry which is preliminary data.</text>
</comment>
<dbReference type="EMBL" id="JAGMVJ010000005">
    <property type="protein sequence ID" value="KAH7090552.1"/>
    <property type="molecule type" value="Genomic_DNA"/>
</dbReference>
<evidence type="ECO:0000256" key="1">
    <source>
        <dbReference type="ARBA" id="ARBA00022884"/>
    </source>
</evidence>
<dbReference type="PANTHER" id="PTHR23003">
    <property type="entry name" value="RNA RECOGNITION MOTIF RRM DOMAIN CONTAINING PROTEIN"/>
    <property type="match status" value="1"/>
</dbReference>
<feature type="region of interest" description="Disordered" evidence="3">
    <location>
        <begin position="1098"/>
        <end position="1124"/>
    </location>
</feature>
<feature type="region of interest" description="Disordered" evidence="3">
    <location>
        <begin position="572"/>
        <end position="669"/>
    </location>
</feature>
<evidence type="ECO:0000256" key="3">
    <source>
        <dbReference type="SAM" id="MobiDB-lite"/>
    </source>
</evidence>
<keyword evidence="6" id="KW-1185">Reference proteome</keyword>
<evidence type="ECO:0000313" key="5">
    <source>
        <dbReference type="EMBL" id="KAH7090552.1"/>
    </source>
</evidence>
<feature type="compositionally biased region" description="Basic and acidic residues" evidence="3">
    <location>
        <begin position="930"/>
        <end position="940"/>
    </location>
</feature>
<feature type="compositionally biased region" description="Polar residues" evidence="3">
    <location>
        <begin position="942"/>
        <end position="959"/>
    </location>
</feature>
<feature type="region of interest" description="Disordered" evidence="3">
    <location>
        <begin position="829"/>
        <end position="996"/>
    </location>
</feature>
<dbReference type="Proteomes" id="UP000813461">
    <property type="component" value="Unassembled WGS sequence"/>
</dbReference>
<dbReference type="InterPro" id="IPR000504">
    <property type="entry name" value="RRM_dom"/>
</dbReference>
<sequence length="1143" mass="122334">MPDPGGSGRALFSTNFGAWPPRDLKGQPLPPVIVRSNKVEGVVQTALTWRLKYLRASLCIFPNCGWTIEDLWDAEDIHLDTPEHCKEVLFFLSWDNVHSAKLFAEEYSRENPQRVIDLLGQSSMEGLYDPNDPTGIVDKVFVNGEINKWPRPFLWHAAHIMRGTMIEVQQQQKAAAAAQSSIVPPPSDDKTRSRPWRLTASIEPTLGVPPEPLSANASMALLPHHSHAQISAQAPPHGPLPPDAYHGQPVGYVTGGMPPPALMSPSMSAPVLRNPKGRSGPYNGPHHLPMHENFSRGPSRGYTSRPPSGAMSNVHSPHINPASMMMVPPPMGPPHTMHPIPQGYVPISPSGYAAQPFPPTIAPPGFAPGHPGHIIASSMQPGYISQPSNNRASRGIKYVEHRTNRPHMVNDMSKISNAKTGCHENWIGPDNHDVNELFVKDLPTDVRSEDIKAMFKQEVGVEPCHVTVKYVNNGGPPHAFALFTSTSDAKLAIRVSDSSPRIRGTIIRVTVPRRFFQVPDGTSAQPKIHLPDAAQNKSAVVGGRTRKSSYVADAEVLTTGATMALPLYSPQDARSDLQKKDSQLHLVSEPASTGSPTSRKRTPTPALLTDEPEVGQDDTQDNTVIDEKPDQNADGLVSGMAAKDPPAVNFEASGEEDVNDSSAGLSNTSASMPTVDEVVTEVPHASSILPSTTPALGEQFPSEVSQATVATTSPKPLPRVKIPDPSATMLLPTKQASEPASSGGEIMEAIEMPNSQAVGGSEGEGEPDSSFLSAQETFSSVQAAESPSTTSGPVVSHVEQHHATHPSEIFTTVSSTEISLALSSGALGDLNESLADPKLEDQAKIPRATDTQMKDLQTPPIDLQSDPASQLPALQSSTSQKALEQVKKHGPQQTTSLNPFAKPSKAQRQKEKEQQKKEQQKKEKKKKEQKGKDGKAKLEKSNPVTNATLTNELQANSGKGNAKARSSAKDMSSGQCADAVEGEVSGKFGGTTITDFTDTGSVIKKAQVPQQAARLPGVQVPPTVPAVHSPVQSLSPVSLPESEQPGKTTSPVDIAVKDAVSLNDILIARKATATTKKTPPAVPNLKLYPRKLSIQPSNVRISSTSRPETVSNTTSSVSSTLPPSSQGKRFLLICRHLFALTST</sequence>
<feature type="region of interest" description="Disordered" evidence="3">
    <location>
        <begin position="1027"/>
        <end position="1050"/>
    </location>
</feature>
<dbReference type="Gene3D" id="3.30.70.330">
    <property type="match status" value="1"/>
</dbReference>
<dbReference type="OrthoDB" id="3800936at2759"/>
<feature type="domain" description="RRM" evidence="4">
    <location>
        <begin position="435"/>
        <end position="514"/>
    </location>
</feature>
<keyword evidence="1 2" id="KW-0694">RNA-binding</keyword>
<feature type="region of interest" description="Disordered" evidence="3">
    <location>
        <begin position="688"/>
        <end position="810"/>
    </location>
</feature>
<feature type="compositionally biased region" description="Basic and acidic residues" evidence="3">
    <location>
        <begin position="908"/>
        <end position="921"/>
    </location>
</feature>
<feature type="compositionally biased region" description="Low complexity" evidence="3">
    <location>
        <begin position="1109"/>
        <end position="1124"/>
    </location>
</feature>
<gene>
    <name evidence="5" type="ORF">FB567DRAFT_437691</name>
</gene>
<dbReference type="SMART" id="SM00360">
    <property type="entry name" value="RRM"/>
    <property type="match status" value="1"/>
</dbReference>
<dbReference type="PANTHER" id="PTHR23003:SF17">
    <property type="entry name" value="RNA-BINDING PROTEIN PIN4"/>
    <property type="match status" value="1"/>
</dbReference>
<protein>
    <recommendedName>
        <fullName evidence="4">RRM domain-containing protein</fullName>
    </recommendedName>
</protein>
<evidence type="ECO:0000313" key="6">
    <source>
        <dbReference type="Proteomes" id="UP000813461"/>
    </source>
</evidence>
<name>A0A8K0W0Z7_9PLEO</name>
<dbReference type="Pfam" id="PF00076">
    <property type="entry name" value="RRM_1"/>
    <property type="match status" value="1"/>
</dbReference>
<feature type="compositionally biased region" description="Polar residues" evidence="3">
    <location>
        <begin position="866"/>
        <end position="882"/>
    </location>
</feature>